<proteinExistence type="predicted"/>
<sequence length="483" mass="52844">MRVIHAVPLLAILGFEACQCHAKPFYDEQSSVATIDSSAAYADLFESNSIWMLHVFSPQHCDEECEETAKEFIRLANICKGIFRVGVIDAPSMIQAGVDLKQLKGFDVNQLYEAKDASAAYLYGGDGKNAKRYKGPMETQDLMQDIMEVALETLRDRAGHYEHPDWDPAAKKHRRASNAAGGNTKTSSSGGGGAKAETGSVLEMTSATFRQKVTKNPGLSIVAFTAPWCGHCKKLRPTWEEVAQKLGGDGIVVGWVDATAEKSIGEKFKINSYPTIKIFRGSEDGVDVKVMDYNGDRGTIAVINAVLEQMKQFGISRNVVEMTSAEAFETECSGANHICIMAALPHILDSGAEGRNRYKDVVGAVSTRFGAYDYSFFWFEGPSQPQVEKVFGLTFGYPTLVAYSMDRGAYAVMKGSFSEKTMSTFLHGLTSGRQATQKAPGVPQIESTEPWDGKDGEVIEEELSLAEIMGWDDDEDDAETDEL</sequence>
<feature type="domain" description="Thioredoxin" evidence="3">
    <location>
        <begin position="179"/>
        <end position="312"/>
    </location>
</feature>
<dbReference type="GO" id="GO:0034976">
    <property type="term" value="P:response to endoplasmic reticulum stress"/>
    <property type="evidence" value="ECO:0007669"/>
    <property type="project" value="TreeGrafter"/>
</dbReference>
<keyword evidence="2" id="KW-0732">Signal</keyword>
<dbReference type="AlphaFoldDB" id="A0A7R9WNJ8"/>
<dbReference type="Gene3D" id="3.40.30.10">
    <property type="entry name" value="Glutaredoxin"/>
    <property type="match status" value="1"/>
</dbReference>
<dbReference type="InterPro" id="IPR017937">
    <property type="entry name" value="Thioredoxin_CS"/>
</dbReference>
<accession>A0A7R9WNJ8</accession>
<dbReference type="Pfam" id="PF00085">
    <property type="entry name" value="Thioredoxin"/>
    <property type="match status" value="1"/>
</dbReference>
<name>A0A7R9WNJ8_9STRA</name>
<dbReference type="PANTHER" id="PTHR45815:SF3">
    <property type="entry name" value="PROTEIN DISULFIDE-ISOMERASE A6"/>
    <property type="match status" value="1"/>
</dbReference>
<protein>
    <recommendedName>
        <fullName evidence="3">Thioredoxin domain-containing protein</fullName>
    </recommendedName>
</protein>
<dbReference type="PROSITE" id="PS51352">
    <property type="entry name" value="THIOREDOXIN_2"/>
    <property type="match status" value="1"/>
</dbReference>
<dbReference type="GO" id="GO:0005788">
    <property type="term" value="C:endoplasmic reticulum lumen"/>
    <property type="evidence" value="ECO:0007669"/>
    <property type="project" value="TreeGrafter"/>
</dbReference>
<dbReference type="PRINTS" id="PR00421">
    <property type="entry name" value="THIOREDOXIN"/>
</dbReference>
<dbReference type="EMBL" id="HBEF01002160">
    <property type="protein sequence ID" value="CAD8329249.1"/>
    <property type="molecule type" value="Transcribed_RNA"/>
</dbReference>
<feature type="compositionally biased region" description="Low complexity" evidence="1">
    <location>
        <begin position="179"/>
        <end position="188"/>
    </location>
</feature>
<evidence type="ECO:0000256" key="1">
    <source>
        <dbReference type="SAM" id="MobiDB-lite"/>
    </source>
</evidence>
<feature type="signal peptide" evidence="2">
    <location>
        <begin position="1"/>
        <end position="22"/>
    </location>
</feature>
<feature type="chain" id="PRO_5031426276" description="Thioredoxin domain-containing protein" evidence="2">
    <location>
        <begin position="23"/>
        <end position="483"/>
    </location>
</feature>
<dbReference type="InterPro" id="IPR036249">
    <property type="entry name" value="Thioredoxin-like_sf"/>
</dbReference>
<dbReference type="GO" id="GO:0015035">
    <property type="term" value="F:protein-disulfide reductase activity"/>
    <property type="evidence" value="ECO:0007669"/>
    <property type="project" value="TreeGrafter"/>
</dbReference>
<dbReference type="SUPFAM" id="SSF52833">
    <property type="entry name" value="Thioredoxin-like"/>
    <property type="match status" value="1"/>
</dbReference>
<evidence type="ECO:0000259" key="3">
    <source>
        <dbReference type="PROSITE" id="PS51352"/>
    </source>
</evidence>
<reference evidence="4" key="1">
    <citation type="submission" date="2021-01" db="EMBL/GenBank/DDBJ databases">
        <authorList>
            <person name="Corre E."/>
            <person name="Pelletier E."/>
            <person name="Niang G."/>
            <person name="Scheremetjew M."/>
            <person name="Finn R."/>
            <person name="Kale V."/>
            <person name="Holt S."/>
            <person name="Cochrane G."/>
            <person name="Meng A."/>
            <person name="Brown T."/>
            <person name="Cohen L."/>
        </authorList>
    </citation>
    <scope>NUCLEOTIDE SEQUENCE</scope>
    <source>
        <strain evidence="4">CCMP3328</strain>
    </source>
</reference>
<dbReference type="InterPro" id="IPR013766">
    <property type="entry name" value="Thioredoxin_domain"/>
</dbReference>
<dbReference type="PROSITE" id="PS00194">
    <property type="entry name" value="THIOREDOXIN_1"/>
    <property type="match status" value="1"/>
</dbReference>
<evidence type="ECO:0000313" key="4">
    <source>
        <dbReference type="EMBL" id="CAD8329249.1"/>
    </source>
</evidence>
<dbReference type="CDD" id="cd02961">
    <property type="entry name" value="PDI_a_family"/>
    <property type="match status" value="1"/>
</dbReference>
<evidence type="ECO:0000256" key="2">
    <source>
        <dbReference type="SAM" id="SignalP"/>
    </source>
</evidence>
<feature type="compositionally biased region" description="Basic and acidic residues" evidence="1">
    <location>
        <begin position="161"/>
        <end position="170"/>
    </location>
</feature>
<dbReference type="PANTHER" id="PTHR45815">
    <property type="entry name" value="PROTEIN DISULFIDE-ISOMERASE A6"/>
    <property type="match status" value="1"/>
</dbReference>
<organism evidence="4">
    <name type="scientific">Craspedostauros australis</name>
    <dbReference type="NCBI Taxonomy" id="1486917"/>
    <lineage>
        <taxon>Eukaryota</taxon>
        <taxon>Sar</taxon>
        <taxon>Stramenopiles</taxon>
        <taxon>Ochrophyta</taxon>
        <taxon>Bacillariophyta</taxon>
        <taxon>Bacillariophyceae</taxon>
        <taxon>Bacillariophycidae</taxon>
        <taxon>Naviculales</taxon>
        <taxon>Naviculaceae</taxon>
        <taxon>Craspedostauros</taxon>
    </lineage>
</organism>
<feature type="region of interest" description="Disordered" evidence="1">
    <location>
        <begin position="161"/>
        <end position="197"/>
    </location>
</feature>
<feature type="region of interest" description="Disordered" evidence="1">
    <location>
        <begin position="432"/>
        <end position="456"/>
    </location>
</feature>
<gene>
    <name evidence="4" type="ORF">CAUS1442_LOCUS1347</name>
</gene>